<proteinExistence type="predicted"/>
<evidence type="ECO:0000256" key="2">
    <source>
        <dbReference type="SAM" id="Coils"/>
    </source>
</evidence>
<evidence type="ECO:0000313" key="4">
    <source>
        <dbReference type="Proteomes" id="UP001476247"/>
    </source>
</evidence>
<keyword evidence="4" id="KW-1185">Reference proteome</keyword>
<dbReference type="InterPro" id="IPR051149">
    <property type="entry name" value="Spindly/BICDR_Dynein_Adapter"/>
</dbReference>
<dbReference type="PANTHER" id="PTHR32123">
    <property type="entry name" value="BICD FAMILY-LIKE CARGO ADAPTER"/>
    <property type="match status" value="1"/>
</dbReference>
<feature type="coiled-coil region" evidence="2">
    <location>
        <begin position="170"/>
        <end position="285"/>
    </location>
</feature>
<gene>
    <name evidence="3" type="ORF">HPULCUR_011211</name>
</gene>
<evidence type="ECO:0000256" key="1">
    <source>
        <dbReference type="ARBA" id="ARBA00023054"/>
    </source>
</evidence>
<evidence type="ECO:0000313" key="3">
    <source>
        <dbReference type="EMBL" id="GAA5805688.1"/>
    </source>
</evidence>
<organism evidence="3 4">
    <name type="scientific">Helicostylum pulchrum</name>
    <dbReference type="NCBI Taxonomy" id="562976"/>
    <lineage>
        <taxon>Eukaryota</taxon>
        <taxon>Fungi</taxon>
        <taxon>Fungi incertae sedis</taxon>
        <taxon>Mucoromycota</taxon>
        <taxon>Mucoromycotina</taxon>
        <taxon>Mucoromycetes</taxon>
        <taxon>Mucorales</taxon>
        <taxon>Mucorineae</taxon>
        <taxon>Mucoraceae</taxon>
        <taxon>Helicostylum</taxon>
    </lineage>
</organism>
<accession>A0ABP9YGH4</accession>
<sequence length="539" mass="62002">MLSTHANKKLRPRLKVVATTFSQSTPTNICSPQRTDFMDDTPYSPAASTTSFISSVSWVAEKSASELGSLLKNAYRSLREKEKSKYTYILWICKKSPKLTTGCIDLLLAAEIGKSLLEHNQNLKRDYDKLLQNVKSCESVTKPAEENTYDQDENTAMRILSSKKAYDTIIESLEQKNAEIKSMLDQTQHHSDLTEQQYEKKQRKLESEIEILKDHLDIAANKIHELEESNQQKRQQRKNLDEIREFEQQQKTDDLFLMKELTVKMQELFTENKQLQSSKKSVEEKLITSLHDLEKLRSNFEHFELTHQGYSTLQESFERQTTHIKELNDSLEDHRQILSRLRDKGLLHSNTTSLHDFDDKPTVSSSSMQSLMGELENAFWSSSSPHHRSKLQKSNSDTSLSSFSKIYDLATMTERNLTSFYSAPADYALEKLLNKMGVDDRSLFDDAEHLLDSCAGELFEPEGNGSIYAEHNLYPCTTTISTHLLKNDSTVPPKGLTNRILFQIRYLFRSIFKWCRFAIILGTAVLINLWKGPDLILEK</sequence>
<reference evidence="3 4" key="1">
    <citation type="submission" date="2024-04" db="EMBL/GenBank/DDBJ databases">
        <title>genome sequences of Mucor flavus KT1a and Helicostylum pulchrum KT1b strains isolation_sourced from the surface of a dry-aged beef.</title>
        <authorList>
            <person name="Toyotome T."/>
            <person name="Hosono M."/>
            <person name="Torimaru M."/>
            <person name="Fukuda K."/>
            <person name="Mikami N."/>
        </authorList>
    </citation>
    <scope>NUCLEOTIDE SEQUENCE [LARGE SCALE GENOMIC DNA]</scope>
    <source>
        <strain evidence="3 4">KT1b</strain>
    </source>
</reference>
<keyword evidence="1 2" id="KW-0175">Coiled coil</keyword>
<comment type="caution">
    <text evidence="3">The sequence shown here is derived from an EMBL/GenBank/DDBJ whole genome shotgun (WGS) entry which is preliminary data.</text>
</comment>
<dbReference type="EMBL" id="BAABUJ010000049">
    <property type="protein sequence ID" value="GAA5805688.1"/>
    <property type="molecule type" value="Genomic_DNA"/>
</dbReference>
<name>A0ABP9YGH4_9FUNG</name>
<protein>
    <submittedName>
        <fullName evidence="3">Uncharacterized protein</fullName>
    </submittedName>
</protein>
<dbReference type="PANTHER" id="PTHR32123:SF9">
    <property type="entry name" value="PROTEIN SPINDLY"/>
    <property type="match status" value="1"/>
</dbReference>
<dbReference type="Proteomes" id="UP001476247">
    <property type="component" value="Unassembled WGS sequence"/>
</dbReference>